<dbReference type="PANTHER" id="PTHR22835:SF555">
    <property type="entry name" value="GDSL-LIKE LIPASE_ACYLHYDROLASE"/>
    <property type="match status" value="1"/>
</dbReference>
<dbReference type="Pfam" id="PF00657">
    <property type="entry name" value="Lipase_GDSL"/>
    <property type="match status" value="1"/>
</dbReference>
<reference evidence="4" key="2">
    <citation type="submission" date="2015-03" db="UniProtKB">
        <authorList>
            <consortium name="EnsemblPlants"/>
        </authorList>
    </citation>
    <scope>IDENTIFICATION</scope>
</reference>
<sequence>MGLILRLAALASAPPLLCFSQFHLGTQVSQFIHFKTRTLSLYNQTNGKTPFCKGVLARPKDFSKALYIFDIGQNDLAIGFQNMTEEQLKATIPAIIESFTTAIKKGARFFSIHNTGPTGCLPYLLKSFPATPRDQYGCLKPLNNVAIEFNKQLKQKISELNKELPYSLLTYVDLYSAKSHLITKAKNLGFVDPFDYCCVGAVGRGMGCGKTIFPNGTELYSSSCQNRKNFIS</sequence>
<evidence type="ECO:0008006" key="6">
    <source>
        <dbReference type="Google" id="ProtNLM"/>
    </source>
</evidence>
<keyword evidence="2" id="KW-0325">Glycoprotein</keyword>
<protein>
    <recommendedName>
        <fullName evidence="6">SGNH hydrolase-type esterase domain-containing protein</fullName>
    </recommendedName>
</protein>
<organism evidence="4 5">
    <name type="scientific">Brassica oleracea var. oleracea</name>
    <dbReference type="NCBI Taxonomy" id="109376"/>
    <lineage>
        <taxon>Eukaryota</taxon>
        <taxon>Viridiplantae</taxon>
        <taxon>Streptophyta</taxon>
        <taxon>Embryophyta</taxon>
        <taxon>Tracheophyta</taxon>
        <taxon>Spermatophyta</taxon>
        <taxon>Magnoliopsida</taxon>
        <taxon>eudicotyledons</taxon>
        <taxon>Gunneridae</taxon>
        <taxon>Pentapetalae</taxon>
        <taxon>rosids</taxon>
        <taxon>malvids</taxon>
        <taxon>Brassicales</taxon>
        <taxon>Brassicaceae</taxon>
        <taxon>Brassiceae</taxon>
        <taxon>Brassica</taxon>
    </lineage>
</organism>
<keyword evidence="3" id="KW-0732">Signal</keyword>
<evidence type="ECO:0000256" key="3">
    <source>
        <dbReference type="SAM" id="SignalP"/>
    </source>
</evidence>
<accession>A0A0D3AWB7</accession>
<evidence type="ECO:0000256" key="1">
    <source>
        <dbReference type="ARBA" id="ARBA00008668"/>
    </source>
</evidence>
<dbReference type="HOGENOM" id="CLU_015101_2_0_1"/>
<name>A0A0D3AWB7_BRAOL</name>
<keyword evidence="5" id="KW-1185">Reference proteome</keyword>
<proteinExistence type="inferred from homology"/>
<feature type="chain" id="PRO_5002268590" description="SGNH hydrolase-type esterase domain-containing protein" evidence="3">
    <location>
        <begin position="19"/>
        <end position="232"/>
    </location>
</feature>
<dbReference type="eggNOG" id="ENOG502QQSM">
    <property type="taxonomic scope" value="Eukaryota"/>
</dbReference>
<dbReference type="Proteomes" id="UP000032141">
    <property type="component" value="Chromosome C2"/>
</dbReference>
<feature type="signal peptide" evidence="3">
    <location>
        <begin position="1"/>
        <end position="18"/>
    </location>
</feature>
<dbReference type="OMA" id="EARCHSV"/>
<dbReference type="Gramene" id="Bo2g146090.1">
    <property type="protein sequence ID" value="Bo2g146090.1"/>
    <property type="gene ID" value="Bo2g146090"/>
</dbReference>
<dbReference type="Gene3D" id="3.40.50.1110">
    <property type="entry name" value="SGNH hydrolase"/>
    <property type="match status" value="1"/>
</dbReference>
<dbReference type="STRING" id="109376.A0A0D3AWB7"/>
<reference evidence="4 5" key="1">
    <citation type="journal article" date="2014" name="Genome Biol.">
        <title>Transcriptome and methylome profiling reveals relics of genome dominance in the mesopolyploid Brassica oleracea.</title>
        <authorList>
            <person name="Parkin I.A."/>
            <person name="Koh C."/>
            <person name="Tang H."/>
            <person name="Robinson S.J."/>
            <person name="Kagale S."/>
            <person name="Clarke W.E."/>
            <person name="Town C.D."/>
            <person name="Nixon J."/>
            <person name="Krishnakumar V."/>
            <person name="Bidwell S.L."/>
            <person name="Denoeud F."/>
            <person name="Belcram H."/>
            <person name="Links M.G."/>
            <person name="Just J."/>
            <person name="Clarke C."/>
            <person name="Bender T."/>
            <person name="Huebert T."/>
            <person name="Mason A.S."/>
            <person name="Pires J.C."/>
            <person name="Barker G."/>
            <person name="Moore J."/>
            <person name="Walley P.G."/>
            <person name="Manoli S."/>
            <person name="Batley J."/>
            <person name="Edwards D."/>
            <person name="Nelson M.N."/>
            <person name="Wang X."/>
            <person name="Paterson A.H."/>
            <person name="King G."/>
            <person name="Bancroft I."/>
            <person name="Chalhoub B."/>
            <person name="Sharpe A.G."/>
        </authorList>
    </citation>
    <scope>NUCLEOTIDE SEQUENCE</scope>
    <source>
        <strain evidence="4 5">cv. TO1000</strain>
    </source>
</reference>
<dbReference type="PANTHER" id="PTHR22835">
    <property type="entry name" value="ZINC FINGER FYVE DOMAIN CONTAINING PROTEIN"/>
    <property type="match status" value="1"/>
</dbReference>
<evidence type="ECO:0000256" key="2">
    <source>
        <dbReference type="ARBA" id="ARBA00023180"/>
    </source>
</evidence>
<evidence type="ECO:0000313" key="4">
    <source>
        <dbReference type="EnsemblPlants" id="Bo2g146090.1"/>
    </source>
</evidence>
<dbReference type="EnsemblPlants" id="Bo2g146090.1">
    <property type="protein sequence ID" value="Bo2g146090.1"/>
    <property type="gene ID" value="Bo2g146090"/>
</dbReference>
<dbReference type="InterPro" id="IPR001087">
    <property type="entry name" value="GDSL"/>
</dbReference>
<comment type="similarity">
    <text evidence="1">Belongs to the 'GDSL' lipolytic enzyme family.</text>
</comment>
<dbReference type="AlphaFoldDB" id="A0A0D3AWB7"/>
<dbReference type="InterPro" id="IPR036514">
    <property type="entry name" value="SGNH_hydro_sf"/>
</dbReference>
<evidence type="ECO:0000313" key="5">
    <source>
        <dbReference type="Proteomes" id="UP000032141"/>
    </source>
</evidence>
<dbReference type="GO" id="GO:0016788">
    <property type="term" value="F:hydrolase activity, acting on ester bonds"/>
    <property type="evidence" value="ECO:0007669"/>
    <property type="project" value="InterPro"/>
</dbReference>